<evidence type="ECO:0000313" key="1">
    <source>
        <dbReference type="EMBL" id="GBM91124.1"/>
    </source>
</evidence>
<protein>
    <submittedName>
        <fullName evidence="1">Uncharacterized protein</fullName>
    </submittedName>
</protein>
<gene>
    <name evidence="1" type="ORF">AVEN_30443_1</name>
</gene>
<sequence length="113" mass="12774">MHAAKQRAEAKCMLAVYEIAILTLSWRCWRTEYVSALFLAVNYRLFLPELHSSSNLTGTSLRLADWFSLTSAFQSKHYLLSRGIGELSIPNSYVLLSDSKTKTRGTQAEKLIS</sequence>
<dbReference type="Proteomes" id="UP000499080">
    <property type="component" value="Unassembled WGS sequence"/>
</dbReference>
<dbReference type="EMBL" id="BGPR01111105">
    <property type="protein sequence ID" value="GBM91124.1"/>
    <property type="molecule type" value="Genomic_DNA"/>
</dbReference>
<comment type="caution">
    <text evidence="1">The sequence shown here is derived from an EMBL/GenBank/DDBJ whole genome shotgun (WGS) entry which is preliminary data.</text>
</comment>
<organism evidence="1 2">
    <name type="scientific">Araneus ventricosus</name>
    <name type="common">Orbweaver spider</name>
    <name type="synonym">Epeira ventricosa</name>
    <dbReference type="NCBI Taxonomy" id="182803"/>
    <lineage>
        <taxon>Eukaryota</taxon>
        <taxon>Metazoa</taxon>
        <taxon>Ecdysozoa</taxon>
        <taxon>Arthropoda</taxon>
        <taxon>Chelicerata</taxon>
        <taxon>Arachnida</taxon>
        <taxon>Araneae</taxon>
        <taxon>Araneomorphae</taxon>
        <taxon>Entelegynae</taxon>
        <taxon>Araneoidea</taxon>
        <taxon>Araneidae</taxon>
        <taxon>Araneus</taxon>
    </lineage>
</organism>
<evidence type="ECO:0000313" key="2">
    <source>
        <dbReference type="Proteomes" id="UP000499080"/>
    </source>
</evidence>
<keyword evidence="2" id="KW-1185">Reference proteome</keyword>
<reference evidence="1 2" key="1">
    <citation type="journal article" date="2019" name="Sci. Rep.">
        <title>Orb-weaving spider Araneus ventricosus genome elucidates the spidroin gene catalogue.</title>
        <authorList>
            <person name="Kono N."/>
            <person name="Nakamura H."/>
            <person name="Ohtoshi R."/>
            <person name="Moran D.A.P."/>
            <person name="Shinohara A."/>
            <person name="Yoshida Y."/>
            <person name="Fujiwara M."/>
            <person name="Mori M."/>
            <person name="Tomita M."/>
            <person name="Arakawa K."/>
        </authorList>
    </citation>
    <scope>NUCLEOTIDE SEQUENCE [LARGE SCALE GENOMIC DNA]</scope>
</reference>
<dbReference type="AlphaFoldDB" id="A0A4Y2JMD9"/>
<proteinExistence type="predicted"/>
<name>A0A4Y2JMD9_ARAVE</name>
<accession>A0A4Y2JMD9</accession>